<sequence length="136" mass="14964">MNRVLLLLLSVLMTPVAATEREQVELPPMMREHMLANMRDHLESLNGILEHLAAGRMDQAAELAEQRLGMSSLDDHGAAHMAPYMPERMQALGTDMHHAASRFARVAQEGDPLPAYRALAEVTGACVACHGAYRVH</sequence>
<organism evidence="2 3">
    <name type="scientific">Thioalbus denitrificans</name>
    <dbReference type="NCBI Taxonomy" id="547122"/>
    <lineage>
        <taxon>Bacteria</taxon>
        <taxon>Pseudomonadati</taxon>
        <taxon>Pseudomonadota</taxon>
        <taxon>Gammaproteobacteria</taxon>
        <taxon>Chromatiales</taxon>
        <taxon>Ectothiorhodospiraceae</taxon>
        <taxon>Thioalbus</taxon>
    </lineage>
</organism>
<evidence type="ECO:0000313" key="2">
    <source>
        <dbReference type="EMBL" id="RCX31799.1"/>
    </source>
</evidence>
<dbReference type="GO" id="GO:0020037">
    <property type="term" value="F:heme binding"/>
    <property type="evidence" value="ECO:0007669"/>
    <property type="project" value="InterPro"/>
</dbReference>
<dbReference type="GO" id="GO:0005506">
    <property type="term" value="F:iron ion binding"/>
    <property type="evidence" value="ECO:0007669"/>
    <property type="project" value="InterPro"/>
</dbReference>
<dbReference type="RefSeq" id="WP_114278643.1">
    <property type="nucleotide sequence ID" value="NZ_QPJY01000002.1"/>
</dbReference>
<dbReference type="EMBL" id="QPJY01000002">
    <property type="protein sequence ID" value="RCX31799.1"/>
    <property type="molecule type" value="Genomic_DNA"/>
</dbReference>
<dbReference type="InterPro" id="IPR002321">
    <property type="entry name" value="Cyt_c_II"/>
</dbReference>
<evidence type="ECO:0000313" key="3">
    <source>
        <dbReference type="Proteomes" id="UP000252707"/>
    </source>
</evidence>
<dbReference type="Proteomes" id="UP000252707">
    <property type="component" value="Unassembled WGS sequence"/>
</dbReference>
<accession>A0A369CD17</accession>
<keyword evidence="3" id="KW-1185">Reference proteome</keyword>
<proteinExistence type="predicted"/>
<dbReference type="SUPFAM" id="SSF47175">
    <property type="entry name" value="Cytochromes"/>
    <property type="match status" value="1"/>
</dbReference>
<dbReference type="InterPro" id="IPR010980">
    <property type="entry name" value="Cyt_c/b562"/>
</dbReference>
<dbReference type="PROSITE" id="PS51009">
    <property type="entry name" value="CYTCII"/>
    <property type="match status" value="1"/>
</dbReference>
<evidence type="ECO:0000256" key="1">
    <source>
        <dbReference type="SAM" id="SignalP"/>
    </source>
</evidence>
<name>A0A369CD17_9GAMM</name>
<dbReference type="GO" id="GO:0009055">
    <property type="term" value="F:electron transfer activity"/>
    <property type="evidence" value="ECO:0007669"/>
    <property type="project" value="InterPro"/>
</dbReference>
<keyword evidence="1" id="KW-0732">Signal</keyword>
<dbReference type="AlphaFoldDB" id="A0A369CD17"/>
<feature type="signal peptide" evidence="1">
    <location>
        <begin position="1"/>
        <end position="18"/>
    </location>
</feature>
<gene>
    <name evidence="2" type="ORF">DFQ59_102146</name>
</gene>
<comment type="caution">
    <text evidence="2">The sequence shown here is derived from an EMBL/GenBank/DDBJ whole genome shotgun (WGS) entry which is preliminary data.</text>
</comment>
<dbReference type="Gene3D" id="1.20.120.10">
    <property type="entry name" value="Cytochrome c/b562"/>
    <property type="match status" value="1"/>
</dbReference>
<reference evidence="2 3" key="1">
    <citation type="submission" date="2018-07" db="EMBL/GenBank/DDBJ databases">
        <title>Genomic Encyclopedia of Type Strains, Phase IV (KMG-IV): sequencing the most valuable type-strain genomes for metagenomic binning, comparative biology and taxonomic classification.</title>
        <authorList>
            <person name="Goeker M."/>
        </authorList>
    </citation>
    <scope>NUCLEOTIDE SEQUENCE [LARGE SCALE GENOMIC DNA]</scope>
    <source>
        <strain evidence="2 3">DSM 26407</strain>
    </source>
</reference>
<feature type="chain" id="PRO_5016884957" evidence="1">
    <location>
        <begin position="19"/>
        <end position="136"/>
    </location>
</feature>
<dbReference type="OrthoDB" id="1150802at2"/>
<dbReference type="GO" id="GO:0022900">
    <property type="term" value="P:electron transport chain"/>
    <property type="evidence" value="ECO:0007669"/>
    <property type="project" value="InterPro"/>
</dbReference>
<dbReference type="Pfam" id="PF01322">
    <property type="entry name" value="Cytochrom_C_2"/>
    <property type="match status" value="1"/>
</dbReference>
<protein>
    <submittedName>
        <fullName evidence="2">Cytochrome c</fullName>
    </submittedName>
</protein>